<dbReference type="FunFam" id="3.40.50.10090:FF:000011">
    <property type="entry name" value="Uroporphyrinogen-III synthase (UroS), putative"/>
    <property type="match status" value="1"/>
</dbReference>
<dbReference type="GO" id="GO:0006780">
    <property type="term" value="P:uroporphyrinogen III biosynthetic process"/>
    <property type="evidence" value="ECO:0007669"/>
    <property type="project" value="InterPro"/>
</dbReference>
<reference evidence="4" key="2">
    <citation type="submission" date="2020-04" db="EMBL/GenBank/DDBJ databases">
        <authorList>
            <consortium name="NCBI Genome Project"/>
        </authorList>
    </citation>
    <scope>NUCLEOTIDE SEQUENCE</scope>
    <source>
        <strain evidence="4">CBS 781.70</strain>
    </source>
</reference>
<evidence type="ECO:0000259" key="1">
    <source>
        <dbReference type="Pfam" id="PF02602"/>
    </source>
</evidence>
<feature type="domain" description="Tetrapyrrole biosynthesis uroporphyrinogen III synthase" evidence="1">
    <location>
        <begin position="34"/>
        <end position="301"/>
    </location>
</feature>
<dbReference type="GO" id="GO:0006782">
    <property type="term" value="P:protoporphyrinogen IX biosynthetic process"/>
    <property type="evidence" value="ECO:0007669"/>
    <property type="project" value="UniProtKB-UniPathway"/>
</dbReference>
<dbReference type="OrthoDB" id="5595751at2759"/>
<accession>A0A6G1GE90</accession>
<dbReference type="SUPFAM" id="SSF69618">
    <property type="entry name" value="HemD-like"/>
    <property type="match status" value="1"/>
</dbReference>
<evidence type="ECO:0000313" key="2">
    <source>
        <dbReference type="EMBL" id="KAF1816211.1"/>
    </source>
</evidence>
<gene>
    <name evidence="2 4" type="ORF">P152DRAFT_114320</name>
</gene>
<protein>
    <submittedName>
        <fullName evidence="2 4">Uroporphyrinogen-III synthase-like protein</fullName>
    </submittedName>
</protein>
<dbReference type="UniPathway" id="UPA00251">
    <property type="reaction ID" value="UER00320"/>
</dbReference>
<evidence type="ECO:0000313" key="3">
    <source>
        <dbReference type="Proteomes" id="UP000504638"/>
    </source>
</evidence>
<dbReference type="Proteomes" id="UP000504638">
    <property type="component" value="Unplaced"/>
</dbReference>
<proteinExistence type="predicted"/>
<dbReference type="GeneID" id="54414224"/>
<dbReference type="PANTHER" id="PTHR12390:SF0">
    <property type="entry name" value="UROPORPHYRINOGEN-III SYNTHASE"/>
    <property type="match status" value="1"/>
</dbReference>
<dbReference type="EMBL" id="ML975150">
    <property type="protein sequence ID" value="KAF1816211.1"/>
    <property type="molecule type" value="Genomic_DNA"/>
</dbReference>
<dbReference type="InterPro" id="IPR039793">
    <property type="entry name" value="UROS/Hem4"/>
</dbReference>
<evidence type="ECO:0000313" key="4">
    <source>
        <dbReference type="RefSeq" id="XP_033537842.1"/>
    </source>
</evidence>
<dbReference type="PANTHER" id="PTHR12390">
    <property type="entry name" value="UROPORPHYRINOGEN III SYNTHASE"/>
    <property type="match status" value="1"/>
</dbReference>
<keyword evidence="3" id="KW-1185">Reference proteome</keyword>
<sequence length="318" mass="34743">MADFDGTRGVPVLLLKTKSTPHDSYLDLFLNAENSRFQPIFVPVLEHKFNDESFRSIKALVEAGSLVATNQGTEKSYGGIIFTSQRAVEFFTKVVGEVRTSGCDVEKLLPADLPLYAVGPATARGLRALDLPCPILGEETGSGEVLSPFILEDYNGRVQGLSKRPLLFLVGEKRGDIIPKALQDPSLSVDRRCQLDEVVVYKTKEMESFRSDFSALCHEHSANGVSMQWVVVFSPTGCHAMLDGLGLLNESGKCNPDIPSKMSSLGMRTLIATIGPTTRDYLLKEFNFEPHVSALKPSPDGVGEAIIEYIQKQDVFGG</sequence>
<dbReference type="RefSeq" id="XP_033537842.1">
    <property type="nucleotide sequence ID" value="XM_033673654.1"/>
</dbReference>
<dbReference type="Gene3D" id="3.40.50.10090">
    <property type="match status" value="2"/>
</dbReference>
<dbReference type="Pfam" id="PF02602">
    <property type="entry name" value="HEM4"/>
    <property type="match status" value="1"/>
</dbReference>
<name>A0A6G1GE90_9PEZI</name>
<dbReference type="CDD" id="cd06578">
    <property type="entry name" value="HemD"/>
    <property type="match status" value="1"/>
</dbReference>
<dbReference type="InterPro" id="IPR003754">
    <property type="entry name" value="4pyrrol_synth_uPrphyn_synth"/>
</dbReference>
<reference evidence="2 4" key="1">
    <citation type="submission" date="2020-01" db="EMBL/GenBank/DDBJ databases">
        <authorList>
            <consortium name="DOE Joint Genome Institute"/>
            <person name="Haridas S."/>
            <person name="Albert R."/>
            <person name="Binder M."/>
            <person name="Bloem J."/>
            <person name="Labutti K."/>
            <person name="Salamov A."/>
            <person name="Andreopoulos B."/>
            <person name="Baker S.E."/>
            <person name="Barry K."/>
            <person name="Bills G."/>
            <person name="Bluhm B.H."/>
            <person name="Cannon C."/>
            <person name="Castanera R."/>
            <person name="Culley D.E."/>
            <person name="Daum C."/>
            <person name="Ezra D."/>
            <person name="Gonzalez J.B."/>
            <person name="Henrissat B."/>
            <person name="Kuo A."/>
            <person name="Liang C."/>
            <person name="Lipzen A."/>
            <person name="Lutzoni F."/>
            <person name="Magnuson J."/>
            <person name="Mondo S."/>
            <person name="Nolan M."/>
            <person name="Ohm R."/>
            <person name="Pangilinan J."/>
            <person name="Park H.-J."/>
            <person name="Ramirez L."/>
            <person name="Alfaro M."/>
            <person name="Sun H."/>
            <person name="Tritt A."/>
            <person name="Yoshinaga Y."/>
            <person name="Zwiers L.-H."/>
            <person name="Turgeon B.G."/>
            <person name="Goodwin S.B."/>
            <person name="Spatafora J.W."/>
            <person name="Crous P.W."/>
            <person name="Grigoriev I.V."/>
        </authorList>
    </citation>
    <scope>NUCLEOTIDE SEQUENCE</scope>
    <source>
        <strain evidence="2 4">CBS 781.70</strain>
    </source>
</reference>
<reference evidence="4" key="3">
    <citation type="submission" date="2025-04" db="UniProtKB">
        <authorList>
            <consortium name="RefSeq"/>
        </authorList>
    </citation>
    <scope>IDENTIFICATION</scope>
    <source>
        <strain evidence="4">CBS 781.70</strain>
    </source>
</reference>
<dbReference type="GO" id="GO:0004852">
    <property type="term" value="F:uroporphyrinogen-III synthase activity"/>
    <property type="evidence" value="ECO:0007669"/>
    <property type="project" value="InterPro"/>
</dbReference>
<dbReference type="GO" id="GO:0005829">
    <property type="term" value="C:cytosol"/>
    <property type="evidence" value="ECO:0007669"/>
    <property type="project" value="TreeGrafter"/>
</dbReference>
<dbReference type="InterPro" id="IPR036108">
    <property type="entry name" value="4pyrrol_syn_uPrphyn_synt_sf"/>
</dbReference>
<organism evidence="2">
    <name type="scientific">Eremomyces bilateralis CBS 781.70</name>
    <dbReference type="NCBI Taxonomy" id="1392243"/>
    <lineage>
        <taxon>Eukaryota</taxon>
        <taxon>Fungi</taxon>
        <taxon>Dikarya</taxon>
        <taxon>Ascomycota</taxon>
        <taxon>Pezizomycotina</taxon>
        <taxon>Dothideomycetes</taxon>
        <taxon>Dothideomycetes incertae sedis</taxon>
        <taxon>Eremomycetales</taxon>
        <taxon>Eremomycetaceae</taxon>
        <taxon>Eremomyces</taxon>
    </lineage>
</organism>
<dbReference type="AlphaFoldDB" id="A0A6G1GE90"/>